<name>A0AAD3T085_NEPGR</name>
<dbReference type="EMBL" id="BSYO01000021">
    <property type="protein sequence ID" value="GMH20319.1"/>
    <property type="molecule type" value="Genomic_DNA"/>
</dbReference>
<dbReference type="SUPFAM" id="SSF82153">
    <property type="entry name" value="FAS1 domain"/>
    <property type="match status" value="2"/>
</dbReference>
<evidence type="ECO:0000313" key="5">
    <source>
        <dbReference type="Proteomes" id="UP001279734"/>
    </source>
</evidence>
<gene>
    <name evidence="4" type="ORF">Nepgr_022160</name>
</gene>
<dbReference type="Proteomes" id="UP001279734">
    <property type="component" value="Unassembled WGS sequence"/>
</dbReference>
<proteinExistence type="inferred from homology"/>
<evidence type="ECO:0000256" key="1">
    <source>
        <dbReference type="ARBA" id="ARBA00007843"/>
    </source>
</evidence>
<evidence type="ECO:0000259" key="3">
    <source>
        <dbReference type="PROSITE" id="PS50213"/>
    </source>
</evidence>
<dbReference type="PANTHER" id="PTHR33985">
    <property type="entry name" value="OS02G0491300 PROTEIN-RELATED"/>
    <property type="match status" value="1"/>
</dbReference>
<dbReference type="Pfam" id="PF02469">
    <property type="entry name" value="Fasciclin"/>
    <property type="match status" value="1"/>
</dbReference>
<keyword evidence="2" id="KW-0732">Signal</keyword>
<dbReference type="PROSITE" id="PS50213">
    <property type="entry name" value="FAS1"/>
    <property type="match status" value="1"/>
</dbReference>
<evidence type="ECO:0000313" key="4">
    <source>
        <dbReference type="EMBL" id="GMH20319.1"/>
    </source>
</evidence>
<organism evidence="4 5">
    <name type="scientific">Nepenthes gracilis</name>
    <name type="common">Slender pitcher plant</name>
    <dbReference type="NCBI Taxonomy" id="150966"/>
    <lineage>
        <taxon>Eukaryota</taxon>
        <taxon>Viridiplantae</taxon>
        <taxon>Streptophyta</taxon>
        <taxon>Embryophyta</taxon>
        <taxon>Tracheophyta</taxon>
        <taxon>Spermatophyta</taxon>
        <taxon>Magnoliopsida</taxon>
        <taxon>eudicotyledons</taxon>
        <taxon>Gunneridae</taxon>
        <taxon>Pentapetalae</taxon>
        <taxon>Caryophyllales</taxon>
        <taxon>Nepenthaceae</taxon>
        <taxon>Nepenthes</taxon>
    </lineage>
</organism>
<feature type="chain" id="PRO_5042205007" description="FAS1 domain-containing protein" evidence="2">
    <location>
        <begin position="22"/>
        <end position="341"/>
    </location>
</feature>
<comment type="caution">
    <text evidence="4">The sequence shown here is derived from an EMBL/GenBank/DDBJ whole genome shotgun (WGS) entry which is preliminary data.</text>
</comment>
<dbReference type="SMART" id="SM00554">
    <property type="entry name" value="FAS1"/>
    <property type="match status" value="2"/>
</dbReference>
<keyword evidence="5" id="KW-1185">Reference proteome</keyword>
<dbReference type="InterPro" id="IPR052806">
    <property type="entry name" value="Fasciclin-like_AGP"/>
</dbReference>
<feature type="signal peptide" evidence="2">
    <location>
        <begin position="1"/>
        <end position="21"/>
    </location>
</feature>
<comment type="similarity">
    <text evidence="1">Belongs to the fasciclin-like AGP family.</text>
</comment>
<reference evidence="4" key="1">
    <citation type="submission" date="2023-05" db="EMBL/GenBank/DDBJ databases">
        <title>Nepenthes gracilis genome sequencing.</title>
        <authorList>
            <person name="Fukushima K."/>
        </authorList>
    </citation>
    <scope>NUCLEOTIDE SEQUENCE</scope>
    <source>
        <strain evidence="4">SING2019-196</strain>
    </source>
</reference>
<dbReference type="Gene3D" id="2.30.180.10">
    <property type="entry name" value="FAS1 domain"/>
    <property type="match status" value="1"/>
</dbReference>
<dbReference type="InterPro" id="IPR000782">
    <property type="entry name" value="FAS1_domain"/>
</dbReference>
<dbReference type="InterPro" id="IPR036378">
    <property type="entry name" value="FAS1_dom_sf"/>
</dbReference>
<dbReference type="PANTHER" id="PTHR33985:SF17">
    <property type="entry name" value="FASCICLIN-LIKE ARABINOGALACTAN PROTEIN 20"/>
    <property type="match status" value="1"/>
</dbReference>
<feature type="domain" description="FAS1" evidence="3">
    <location>
        <begin position="171"/>
        <end position="312"/>
    </location>
</feature>
<sequence>MASFIIIIFIIVFSLLPLSSPIPDETLLNAADILSNSGYISMSLTLGLVAKTLISASPSATIFSPSDDAFSLYGQPSLTLLQFHFCPIAYSLSDLRSVPFGTEVPTLFPNRSLIITSLPSDYEISINDVMIKGSPIFDDGVLVILGIDKFFDLNFKIGAPVAGSPSDGPRPSSNLECPVSYWDLYPFSEASESLRSRGYSIMASFLDLQLMQFDVEHTQFTVFAPMDEAMQGHIGNSTEWASVFLRHIVPCKLPMADLSRLDDGTLLRSFLGGFLINVTHSGDNLLLNDVPVVLSNMYQSDHVVVHGLGAILLTPEKQQEEELGNSPEYGVVAEEVILDEF</sequence>
<dbReference type="AlphaFoldDB" id="A0AAD3T085"/>
<accession>A0AAD3T085</accession>
<protein>
    <recommendedName>
        <fullName evidence="3">FAS1 domain-containing protein</fullName>
    </recommendedName>
</protein>
<evidence type="ECO:0000256" key="2">
    <source>
        <dbReference type="SAM" id="SignalP"/>
    </source>
</evidence>